<keyword evidence="1" id="KW-0472">Membrane</keyword>
<evidence type="ECO:0000256" key="1">
    <source>
        <dbReference type="SAM" id="Phobius"/>
    </source>
</evidence>
<gene>
    <name evidence="2" type="ORF">ENV52_04715</name>
</gene>
<keyword evidence="1" id="KW-0812">Transmembrane</keyword>
<dbReference type="EMBL" id="DTGR01000073">
    <property type="protein sequence ID" value="HHS28986.1"/>
    <property type="molecule type" value="Genomic_DNA"/>
</dbReference>
<sequence length="62" mass="6501">MDFFSWLAKISQSAAPPGQPFAARWLYVAMALVIPAVIGAVLAGILRVLEKAFGIRLGGGSV</sequence>
<reference evidence="2" key="1">
    <citation type="journal article" date="2020" name="mSystems">
        <title>Genome- and Community-Level Interaction Insights into Carbon Utilization and Element Cycling Functions of Hydrothermarchaeota in Hydrothermal Sediment.</title>
        <authorList>
            <person name="Zhou Z."/>
            <person name="Liu Y."/>
            <person name="Xu W."/>
            <person name="Pan J."/>
            <person name="Luo Z.H."/>
            <person name="Li M."/>
        </authorList>
    </citation>
    <scope>NUCLEOTIDE SEQUENCE [LARGE SCALE GENOMIC DNA]</scope>
    <source>
        <strain evidence="2">SpSt-767</strain>
    </source>
</reference>
<feature type="transmembrane region" description="Helical" evidence="1">
    <location>
        <begin position="25"/>
        <end position="46"/>
    </location>
</feature>
<keyword evidence="1" id="KW-1133">Transmembrane helix</keyword>
<proteinExistence type="predicted"/>
<evidence type="ECO:0000313" key="2">
    <source>
        <dbReference type="EMBL" id="HHS28986.1"/>
    </source>
</evidence>
<name>A0A7V6DPC5_9BACT</name>
<dbReference type="AlphaFoldDB" id="A0A7V6DPC5"/>
<accession>A0A7V6DPC5</accession>
<organism evidence="2">
    <name type="scientific">Desulfobacca acetoxidans</name>
    <dbReference type="NCBI Taxonomy" id="60893"/>
    <lineage>
        <taxon>Bacteria</taxon>
        <taxon>Pseudomonadati</taxon>
        <taxon>Thermodesulfobacteriota</taxon>
        <taxon>Desulfobaccia</taxon>
        <taxon>Desulfobaccales</taxon>
        <taxon>Desulfobaccaceae</taxon>
        <taxon>Desulfobacca</taxon>
    </lineage>
</organism>
<comment type="caution">
    <text evidence="2">The sequence shown here is derived from an EMBL/GenBank/DDBJ whole genome shotgun (WGS) entry which is preliminary data.</text>
</comment>
<protein>
    <submittedName>
        <fullName evidence="2">Uncharacterized protein</fullName>
    </submittedName>
</protein>